<dbReference type="Proteomes" id="UP000823772">
    <property type="component" value="Unassembled WGS sequence"/>
</dbReference>
<evidence type="ECO:0000313" key="2">
    <source>
        <dbReference type="EMBL" id="MBO8481484.1"/>
    </source>
</evidence>
<reference evidence="2" key="1">
    <citation type="submission" date="2020-10" db="EMBL/GenBank/DDBJ databases">
        <authorList>
            <person name="Gilroy R."/>
        </authorList>
    </citation>
    <scope>NUCLEOTIDE SEQUENCE</scope>
    <source>
        <strain evidence="2">B3-2255</strain>
    </source>
</reference>
<keyword evidence="1" id="KW-0472">Membrane</keyword>
<feature type="transmembrane region" description="Helical" evidence="1">
    <location>
        <begin position="87"/>
        <end position="110"/>
    </location>
</feature>
<organism evidence="2 3">
    <name type="scientific">Candidatus Merdivivens faecigallinarum</name>
    <dbReference type="NCBI Taxonomy" id="2840871"/>
    <lineage>
        <taxon>Bacteria</taxon>
        <taxon>Pseudomonadati</taxon>
        <taxon>Bacteroidota</taxon>
        <taxon>Bacteroidia</taxon>
        <taxon>Bacteroidales</taxon>
        <taxon>Muribaculaceae</taxon>
        <taxon>Muribaculaceae incertae sedis</taxon>
        <taxon>Candidatus Merdivivens</taxon>
    </lineage>
</organism>
<feature type="transmembrane region" description="Helical" evidence="1">
    <location>
        <begin position="145"/>
        <end position="164"/>
    </location>
</feature>
<feature type="transmembrane region" description="Helical" evidence="1">
    <location>
        <begin position="12"/>
        <end position="29"/>
    </location>
</feature>
<accession>A0A9D9IZ80</accession>
<evidence type="ECO:0000313" key="3">
    <source>
        <dbReference type="Proteomes" id="UP000823772"/>
    </source>
</evidence>
<keyword evidence="1" id="KW-0812">Transmembrane</keyword>
<dbReference type="EMBL" id="JADILY010000060">
    <property type="protein sequence ID" value="MBO8481484.1"/>
    <property type="molecule type" value="Genomic_DNA"/>
</dbReference>
<evidence type="ECO:0000256" key="1">
    <source>
        <dbReference type="SAM" id="Phobius"/>
    </source>
</evidence>
<reference evidence="2" key="2">
    <citation type="journal article" date="2021" name="PeerJ">
        <title>Extensive microbial diversity within the chicken gut microbiome revealed by metagenomics and culture.</title>
        <authorList>
            <person name="Gilroy R."/>
            <person name="Ravi A."/>
            <person name="Getino M."/>
            <person name="Pursley I."/>
            <person name="Horton D.L."/>
            <person name="Alikhan N.F."/>
            <person name="Baker D."/>
            <person name="Gharbi K."/>
            <person name="Hall N."/>
            <person name="Watson M."/>
            <person name="Adriaenssens E.M."/>
            <person name="Foster-Nyarko E."/>
            <person name="Jarju S."/>
            <person name="Secka A."/>
            <person name="Antonio M."/>
            <person name="Oren A."/>
            <person name="Chaudhuri R.R."/>
            <person name="La Ragione R."/>
            <person name="Hildebrand F."/>
            <person name="Pallen M.J."/>
        </authorList>
    </citation>
    <scope>NUCLEOTIDE SEQUENCE</scope>
    <source>
        <strain evidence="2">B3-2255</strain>
    </source>
</reference>
<proteinExistence type="predicted"/>
<gene>
    <name evidence="2" type="ORF">IAC87_02930</name>
</gene>
<feature type="transmembrane region" description="Helical" evidence="1">
    <location>
        <begin position="122"/>
        <end position="139"/>
    </location>
</feature>
<keyword evidence="1" id="KW-1133">Transmembrane helix</keyword>
<comment type="caution">
    <text evidence="2">The sequence shown here is derived from an EMBL/GenBank/DDBJ whole genome shotgun (WGS) entry which is preliminary data.</text>
</comment>
<dbReference type="AlphaFoldDB" id="A0A9D9IZ80"/>
<protein>
    <submittedName>
        <fullName evidence="2">DUF308 domain-containing protein</fullName>
    </submittedName>
</protein>
<name>A0A9D9IZ80_9BACT</name>
<feature type="transmembrane region" description="Helical" evidence="1">
    <location>
        <begin position="60"/>
        <end position="81"/>
    </location>
</feature>
<sequence length="194" mass="21161">MLIFGYRHSSSGYVRASIAILLGLLLMVFPNWFSYIVGGVILLVGIVSIVQAFNMRGMRVIVTSLVSASITTVIGLLIVIHPNGFPGVIVFFLGLLLAAFGLYQLFSLLVIRKVVRVPVYDYILSSVSAGAGLVMVFFPDKTSKLLLIFLGAAILVYGVSTLLATARIRKAMEEDEKAEFSHYEDLSKGNKQNP</sequence>
<dbReference type="GO" id="GO:0005886">
    <property type="term" value="C:plasma membrane"/>
    <property type="evidence" value="ECO:0007669"/>
    <property type="project" value="TreeGrafter"/>
</dbReference>
<feature type="transmembrane region" description="Helical" evidence="1">
    <location>
        <begin position="35"/>
        <end position="53"/>
    </location>
</feature>
<dbReference type="Pfam" id="PF03729">
    <property type="entry name" value="DUF308"/>
    <property type="match status" value="2"/>
</dbReference>
<dbReference type="InterPro" id="IPR005325">
    <property type="entry name" value="DUF308_memb"/>
</dbReference>
<dbReference type="InterPro" id="IPR052712">
    <property type="entry name" value="Acid_resist_chaperone_HdeD"/>
</dbReference>
<dbReference type="PANTHER" id="PTHR34989:SF1">
    <property type="entry name" value="PROTEIN HDED"/>
    <property type="match status" value="1"/>
</dbReference>
<dbReference type="PANTHER" id="PTHR34989">
    <property type="entry name" value="PROTEIN HDED"/>
    <property type="match status" value="1"/>
</dbReference>